<dbReference type="Proteomes" id="UP000270411">
    <property type="component" value="Chromosome 2"/>
</dbReference>
<evidence type="ECO:0000256" key="1">
    <source>
        <dbReference type="ARBA" id="ARBA00007613"/>
    </source>
</evidence>
<dbReference type="PANTHER" id="PTHR30203:SF32">
    <property type="entry name" value="CATION EFFLUX SYSTEM PROTEIN CUSC"/>
    <property type="match status" value="1"/>
</dbReference>
<dbReference type="SUPFAM" id="SSF56954">
    <property type="entry name" value="Outer membrane efflux proteins (OEP)"/>
    <property type="match status" value="1"/>
</dbReference>
<comment type="subcellular location">
    <subcellularLocation>
        <location evidence="2">Cell membrane</location>
        <topology evidence="2">Lipid-anchor</topology>
    </subcellularLocation>
</comment>
<dbReference type="OrthoDB" id="9770517at2"/>
<dbReference type="AlphaFoldDB" id="A0A3G8H5U4"/>
<evidence type="ECO:0000256" key="3">
    <source>
        <dbReference type="SAM" id="MobiDB-lite"/>
    </source>
</evidence>
<dbReference type="PANTHER" id="PTHR30203">
    <property type="entry name" value="OUTER MEMBRANE CATION EFFLUX PROTEIN"/>
    <property type="match status" value="1"/>
</dbReference>
<dbReference type="RefSeq" id="WP_124685510.1">
    <property type="nucleotide sequence ID" value="NZ_CP033970.1"/>
</dbReference>
<dbReference type="GO" id="GO:0015562">
    <property type="term" value="F:efflux transmembrane transporter activity"/>
    <property type="evidence" value="ECO:0007669"/>
    <property type="project" value="InterPro"/>
</dbReference>
<keyword evidence="2" id="KW-0449">Lipoprotein</keyword>
<keyword evidence="2" id="KW-0732">Signal</keyword>
<keyword evidence="2" id="KW-1134">Transmembrane beta strand</keyword>
<evidence type="ECO:0000313" key="5">
    <source>
        <dbReference type="Proteomes" id="UP000270411"/>
    </source>
</evidence>
<keyword evidence="2" id="KW-0812">Transmembrane</keyword>
<evidence type="ECO:0000256" key="2">
    <source>
        <dbReference type="RuleBase" id="RU362097"/>
    </source>
</evidence>
<dbReference type="InterPro" id="IPR010131">
    <property type="entry name" value="MdtP/NodT-like"/>
</dbReference>
<gene>
    <name evidence="4" type="primary">adeC</name>
    <name evidence="4" type="ORF">EHF44_20175</name>
</gene>
<keyword evidence="2" id="KW-0564">Palmitate</keyword>
<feature type="compositionally biased region" description="Low complexity" evidence="3">
    <location>
        <begin position="470"/>
        <end position="493"/>
    </location>
</feature>
<dbReference type="GO" id="GO:0005886">
    <property type="term" value="C:plasma membrane"/>
    <property type="evidence" value="ECO:0007669"/>
    <property type="project" value="UniProtKB-SubCell"/>
</dbReference>
<feature type="chain" id="PRO_5017849117" evidence="2">
    <location>
        <begin position="24"/>
        <end position="502"/>
    </location>
</feature>
<name>A0A3G8H5U4_9BURK</name>
<dbReference type="InterPro" id="IPR003423">
    <property type="entry name" value="OMP_efflux"/>
</dbReference>
<dbReference type="Pfam" id="PF02321">
    <property type="entry name" value="OEP"/>
    <property type="match status" value="2"/>
</dbReference>
<comment type="similarity">
    <text evidence="1 2">Belongs to the outer membrane factor (OMF) (TC 1.B.17) family.</text>
</comment>
<accession>A0A3G8H5U4</accession>
<sequence>MRQTLLCLAAAAALAGCSLIPNYERPAAPVDAAYPQGDAYKAGTGAAQAPSAAELGWRDFFSDPRLHRLIQLALENNRDLRVAALNVDAYRAQYRIQRADLFPEVGATGQGTRQRVPADLSSTGQRVISSQYGVSLGTTAWELDLFGRLRSLSQAALEQYFASEEARRSTQIALVASVANAYLTQRADEANLAVTRDTLSAYERTYNLTRRSFEEGIASRLDLRQSQTQVENARASLARYTRLVAQDANALALLVGTSLPPDLPAGLTLDQNLLAEVPAGMPSDLLQNRPDILEAEHRLKSANADIGAARAAFFPRIQLTASGGTASRQLSGLFDAGSGTWLFQPQITLPIFTAGSLRASLDYARIQKDINVATYERTVQSAFREVSDGLAARGTFTDQVAAQTRLVEASSDYYRLAEGRYRTGVDSYLTVLDAQRQLFTAQQALIEARLNQLTSEVNLFKALGGGLNEATGAPAPDAGTTTTGSTSGNTPANPTANVRQAS</sequence>
<evidence type="ECO:0000313" key="4">
    <source>
        <dbReference type="EMBL" id="AZG15778.1"/>
    </source>
</evidence>
<dbReference type="NCBIfam" id="TIGR01845">
    <property type="entry name" value="outer_NodT"/>
    <property type="match status" value="1"/>
</dbReference>
<reference evidence="5" key="1">
    <citation type="submission" date="2018-11" db="EMBL/GenBank/DDBJ databases">
        <title>FDA dAtabase for Regulatory Grade micrObial Sequences (FDA-ARGOS): Supporting development and validation of Infectious Disease Dx tests.</title>
        <authorList>
            <person name="Goldberg B."/>
            <person name="Campos J."/>
            <person name="Tallon L."/>
            <person name="Sadzewicz L."/>
            <person name="Zhao X."/>
            <person name="Vavikolanu K."/>
            <person name="Mehta A."/>
            <person name="Aluvathingal J."/>
            <person name="Nadendla S."/>
            <person name="Geyer C."/>
            <person name="Nandy P."/>
            <person name="Yan Y."/>
            <person name="Sichtig H."/>
        </authorList>
    </citation>
    <scope>NUCLEOTIDE SEQUENCE [LARGE SCALE GENOMIC DNA]</scope>
    <source>
        <strain evidence="5">FDAARGOS_614</strain>
    </source>
</reference>
<dbReference type="Gene3D" id="1.20.1600.10">
    <property type="entry name" value="Outer membrane efflux proteins (OEP)"/>
    <property type="match status" value="1"/>
</dbReference>
<feature type="signal peptide" evidence="2">
    <location>
        <begin position="1"/>
        <end position="23"/>
    </location>
</feature>
<dbReference type="EMBL" id="CP033970">
    <property type="protein sequence ID" value="AZG15778.1"/>
    <property type="molecule type" value="Genomic_DNA"/>
</dbReference>
<dbReference type="PROSITE" id="PS51257">
    <property type="entry name" value="PROKAR_LIPOPROTEIN"/>
    <property type="match status" value="1"/>
</dbReference>
<protein>
    <submittedName>
        <fullName evidence="4">AdeC/AdeK/OprM family multidrug efflux complex outer membrane factor</fullName>
    </submittedName>
</protein>
<organism evidence="4 5">
    <name type="scientific">Cupriavidus pauculus</name>
    <dbReference type="NCBI Taxonomy" id="82633"/>
    <lineage>
        <taxon>Bacteria</taxon>
        <taxon>Pseudomonadati</taxon>
        <taxon>Pseudomonadota</taxon>
        <taxon>Betaproteobacteria</taxon>
        <taxon>Burkholderiales</taxon>
        <taxon>Burkholderiaceae</taxon>
        <taxon>Cupriavidus</taxon>
    </lineage>
</organism>
<feature type="region of interest" description="Disordered" evidence="3">
    <location>
        <begin position="469"/>
        <end position="502"/>
    </location>
</feature>
<dbReference type="KEGG" id="cpau:EHF44_20175"/>
<keyword evidence="2" id="KW-0472">Membrane</keyword>
<proteinExistence type="inferred from homology"/>
<dbReference type="Gene3D" id="2.20.200.10">
    <property type="entry name" value="Outer membrane efflux proteins (OEP)"/>
    <property type="match status" value="1"/>
</dbReference>